<dbReference type="PANTHER" id="PTHR46072:SF8">
    <property type="entry name" value="AMIDASE DOMAIN-CONTAINING PROTEIN"/>
    <property type="match status" value="1"/>
</dbReference>
<keyword evidence="5" id="KW-1185">Reference proteome</keyword>
<evidence type="ECO:0000256" key="1">
    <source>
        <dbReference type="ARBA" id="ARBA00009199"/>
    </source>
</evidence>
<dbReference type="PANTHER" id="PTHR46072">
    <property type="entry name" value="AMIDASE-RELATED-RELATED"/>
    <property type="match status" value="1"/>
</dbReference>
<dbReference type="SUPFAM" id="SSF75304">
    <property type="entry name" value="Amidase signature (AS) enzymes"/>
    <property type="match status" value="1"/>
</dbReference>
<feature type="domain" description="Amidase" evidence="3">
    <location>
        <begin position="189"/>
        <end position="460"/>
    </location>
</feature>
<accession>A0ABR0KZT4</accession>
<organism evidence="4 5">
    <name type="scientific">Rachicladosporium monterosium</name>
    <dbReference type="NCBI Taxonomy" id="1507873"/>
    <lineage>
        <taxon>Eukaryota</taxon>
        <taxon>Fungi</taxon>
        <taxon>Dikarya</taxon>
        <taxon>Ascomycota</taxon>
        <taxon>Pezizomycotina</taxon>
        <taxon>Dothideomycetes</taxon>
        <taxon>Dothideomycetidae</taxon>
        <taxon>Cladosporiales</taxon>
        <taxon>Cladosporiaceae</taxon>
        <taxon>Rachicladosporium</taxon>
    </lineage>
</organism>
<dbReference type="EMBL" id="JAVRRR010000621">
    <property type="protein sequence ID" value="KAK5141240.1"/>
    <property type="molecule type" value="Genomic_DNA"/>
</dbReference>
<proteinExistence type="inferred from homology"/>
<evidence type="ECO:0000313" key="5">
    <source>
        <dbReference type="Proteomes" id="UP001308179"/>
    </source>
</evidence>
<evidence type="ECO:0000256" key="2">
    <source>
        <dbReference type="ARBA" id="ARBA00022801"/>
    </source>
</evidence>
<feature type="domain" description="Amidase" evidence="3">
    <location>
        <begin position="77"/>
        <end position="184"/>
    </location>
</feature>
<sequence>MQSWREVAAAKREGELAKIPKEWRLDHATIEEAAKLRAIAGPFIESLLDDETLRITRLDPLELTECTGNGSLSAYSVVKAFCKRAAYGHQLSHNLLEVGFDVALGRARDLDEYYSEHGRTVGPLQGLPITLKDHWHVKGMETCFAYVGWIGTFEGRKGTGKERVFESELIKELVSLGAVVIGKGKANPAISGVVGILGPSVASLRLMFKSLLSTEPWLRDPYVHPIPYRAELEYNPERDPLPTFGIMRDDGLVRPHPPIARAMNMVEAALRAAGHGTLAWNPPSHGETIDIHGPIARGDGCPDAYAQIQLSGEAIVPQISALFPDGKIKPPMPLIEWEDKVLYMQDYRTRYQDYWTSTAKDSGNGRPVDAFIVPISPTAAVIPGKFYHSPYSSFVNVLDYSSIVIQVTVTNKSIDTEPSNYKALNEKDKMNMDAYDADVYDGAPAAVQIIGKRLEEENLLSLAQVVVDALAQYKSGGASKV</sequence>
<keyword evidence="2" id="KW-0378">Hydrolase</keyword>
<evidence type="ECO:0000259" key="3">
    <source>
        <dbReference type="Pfam" id="PF01425"/>
    </source>
</evidence>
<gene>
    <name evidence="4" type="ORF">LTR32_006150</name>
</gene>
<reference evidence="4 5" key="1">
    <citation type="submission" date="2023-08" db="EMBL/GenBank/DDBJ databases">
        <title>Black Yeasts Isolated from many extreme environments.</title>
        <authorList>
            <person name="Coleine C."/>
            <person name="Stajich J.E."/>
            <person name="Selbmann L."/>
        </authorList>
    </citation>
    <scope>NUCLEOTIDE SEQUENCE [LARGE SCALE GENOMIC DNA]</scope>
    <source>
        <strain evidence="4 5">CCFEE 5386</strain>
    </source>
</reference>
<dbReference type="InterPro" id="IPR023631">
    <property type="entry name" value="Amidase_dom"/>
</dbReference>
<evidence type="ECO:0000313" key="4">
    <source>
        <dbReference type="EMBL" id="KAK5141240.1"/>
    </source>
</evidence>
<protein>
    <recommendedName>
        <fullName evidence="3">Amidase domain-containing protein</fullName>
    </recommendedName>
</protein>
<dbReference type="Gene3D" id="3.90.1300.10">
    <property type="entry name" value="Amidase signature (AS) domain"/>
    <property type="match status" value="2"/>
</dbReference>
<dbReference type="InterPro" id="IPR036928">
    <property type="entry name" value="AS_sf"/>
</dbReference>
<dbReference type="Proteomes" id="UP001308179">
    <property type="component" value="Unassembled WGS sequence"/>
</dbReference>
<comment type="caution">
    <text evidence="4">The sequence shown here is derived from an EMBL/GenBank/DDBJ whole genome shotgun (WGS) entry which is preliminary data.</text>
</comment>
<name>A0ABR0KZT4_9PEZI</name>
<comment type="similarity">
    <text evidence="1">Belongs to the amidase family.</text>
</comment>
<dbReference type="Pfam" id="PF01425">
    <property type="entry name" value="Amidase"/>
    <property type="match status" value="2"/>
</dbReference>